<dbReference type="PANTHER" id="PTHR12589">
    <property type="entry name" value="PYRUVOYL TETRAHYDROBIOPTERIN SYNTHASE"/>
    <property type="match status" value="1"/>
</dbReference>
<comment type="caution">
    <text evidence="11">The sequence shown here is derived from an EMBL/GenBank/DDBJ whole genome shotgun (WGS) entry which is preliminary data.</text>
</comment>
<sequence>MSRIRVTKEFSFEMAHMLEGYDGPCSEIHGHSYRLFVTVAGTPCSDPQNPKYGMVIDFGVLKRIVGGRIVDVYDHSLVVRRTADNGELIRTLAARFGKLQAVEFQPTCENLVTRFAETIAAELPRGVELFSLRLHETATSYAEWFASDNA</sequence>
<keyword evidence="8" id="KW-0456">Lyase</keyword>
<comment type="similarity">
    <text evidence="3">Belongs to the PTPS family. QueD subfamily.</text>
</comment>
<name>A0ABR4YKW9_9BACT</name>
<evidence type="ECO:0000256" key="4">
    <source>
        <dbReference type="ARBA" id="ARBA00012982"/>
    </source>
</evidence>
<comment type="cofactor">
    <cofactor evidence="1">
        <name>Zn(2+)</name>
        <dbReference type="ChEBI" id="CHEBI:29105"/>
    </cofactor>
</comment>
<evidence type="ECO:0000256" key="9">
    <source>
        <dbReference type="ARBA" id="ARBA00031449"/>
    </source>
</evidence>
<keyword evidence="6" id="KW-0479">Metal-binding</keyword>
<evidence type="ECO:0000313" key="11">
    <source>
        <dbReference type="EMBL" id="KHE42906.1"/>
    </source>
</evidence>
<proteinExistence type="inferred from homology"/>
<evidence type="ECO:0000256" key="5">
    <source>
        <dbReference type="ARBA" id="ARBA00018141"/>
    </source>
</evidence>
<dbReference type="InterPro" id="IPR038418">
    <property type="entry name" value="6-PTP_synth/QueD_sf"/>
</dbReference>
<dbReference type="Gene3D" id="3.30.479.10">
    <property type="entry name" value="6-pyruvoyl tetrahydropterin synthase/QueD"/>
    <property type="match status" value="1"/>
</dbReference>
<reference evidence="11 12" key="1">
    <citation type="submission" date="2014-09" db="EMBL/GenBank/DDBJ databases">
        <title>Alistipes sp. 627, sp. nov., a novel member of the family Rikenellaceae isolated from human faeces.</title>
        <authorList>
            <person name="Shkoporov A.N."/>
            <person name="Chaplin A.V."/>
            <person name="Motuzova O.V."/>
            <person name="Kafarskaia L.I."/>
            <person name="Khokhlova E.V."/>
            <person name="Efimov B.A."/>
        </authorList>
    </citation>
    <scope>NUCLEOTIDE SEQUENCE [LARGE SCALE GENOMIC DNA]</scope>
    <source>
        <strain evidence="11 12">627</strain>
    </source>
</reference>
<dbReference type="SUPFAM" id="SSF55620">
    <property type="entry name" value="Tetrahydrobiopterin biosynthesis enzymes-like"/>
    <property type="match status" value="1"/>
</dbReference>
<gene>
    <name evidence="11" type="ORF">LG35_00025</name>
</gene>
<dbReference type="InterPro" id="IPR007115">
    <property type="entry name" value="6-PTP_synth/QueD"/>
</dbReference>
<keyword evidence="7" id="KW-0862">Zinc</keyword>
<organism evidence="11 12">
    <name type="scientific">Alistipes inops</name>
    <dbReference type="NCBI Taxonomy" id="1501391"/>
    <lineage>
        <taxon>Bacteria</taxon>
        <taxon>Pseudomonadati</taxon>
        <taxon>Bacteroidota</taxon>
        <taxon>Bacteroidia</taxon>
        <taxon>Bacteroidales</taxon>
        <taxon>Rikenellaceae</taxon>
        <taxon>Alistipes</taxon>
    </lineage>
</organism>
<protein>
    <recommendedName>
        <fullName evidence="5">6-carboxy-5,6,7,8-tetrahydropterin synthase</fullName>
        <ecNumber evidence="4">4.1.2.50</ecNumber>
    </recommendedName>
    <alternativeName>
        <fullName evidence="9">Queuosine biosynthesis protein QueD</fullName>
    </alternativeName>
</protein>
<evidence type="ECO:0000313" key="12">
    <source>
        <dbReference type="Proteomes" id="UP000030889"/>
    </source>
</evidence>
<keyword evidence="12" id="KW-1185">Reference proteome</keyword>
<dbReference type="EMBL" id="JRGF01000001">
    <property type="protein sequence ID" value="KHE42906.1"/>
    <property type="molecule type" value="Genomic_DNA"/>
</dbReference>
<evidence type="ECO:0000256" key="7">
    <source>
        <dbReference type="ARBA" id="ARBA00022833"/>
    </source>
</evidence>
<accession>A0ABR4YKW9</accession>
<evidence type="ECO:0000256" key="3">
    <source>
        <dbReference type="ARBA" id="ARBA00008900"/>
    </source>
</evidence>
<dbReference type="Proteomes" id="UP000030889">
    <property type="component" value="Unassembled WGS sequence"/>
</dbReference>
<evidence type="ECO:0000256" key="1">
    <source>
        <dbReference type="ARBA" id="ARBA00001947"/>
    </source>
</evidence>
<evidence type="ECO:0000256" key="10">
    <source>
        <dbReference type="ARBA" id="ARBA00048807"/>
    </source>
</evidence>
<dbReference type="Pfam" id="PF01242">
    <property type="entry name" value="PTPS"/>
    <property type="match status" value="1"/>
</dbReference>
<evidence type="ECO:0000256" key="2">
    <source>
        <dbReference type="ARBA" id="ARBA00005061"/>
    </source>
</evidence>
<dbReference type="PANTHER" id="PTHR12589:SF7">
    <property type="entry name" value="6-PYRUVOYL TETRAHYDROBIOPTERIN SYNTHASE"/>
    <property type="match status" value="1"/>
</dbReference>
<evidence type="ECO:0000256" key="8">
    <source>
        <dbReference type="ARBA" id="ARBA00023239"/>
    </source>
</evidence>
<dbReference type="EC" id="4.1.2.50" evidence="4"/>
<comment type="catalytic activity">
    <reaction evidence="10">
        <text>7,8-dihydroneopterin 3'-triphosphate + H2O = 6-carboxy-5,6,7,8-tetrahydropterin + triphosphate + acetaldehyde + 2 H(+)</text>
        <dbReference type="Rhea" id="RHEA:27966"/>
        <dbReference type="ChEBI" id="CHEBI:15343"/>
        <dbReference type="ChEBI" id="CHEBI:15377"/>
        <dbReference type="ChEBI" id="CHEBI:15378"/>
        <dbReference type="ChEBI" id="CHEBI:18036"/>
        <dbReference type="ChEBI" id="CHEBI:58462"/>
        <dbReference type="ChEBI" id="CHEBI:61032"/>
        <dbReference type="EC" id="4.1.2.50"/>
    </reaction>
</comment>
<evidence type="ECO:0000256" key="6">
    <source>
        <dbReference type="ARBA" id="ARBA00022723"/>
    </source>
</evidence>
<comment type="pathway">
    <text evidence="2">Purine metabolism; 7-cyano-7-deazaguanine biosynthesis.</text>
</comment>